<dbReference type="AlphaFoldDB" id="A0AAD7V7R6"/>
<evidence type="ECO:0000256" key="2">
    <source>
        <dbReference type="ARBA" id="ARBA00009836"/>
    </source>
</evidence>
<keyword evidence="4" id="KW-0808">Transferase</keyword>
<dbReference type="InterPro" id="IPR042080">
    <property type="entry name" value="RNA_2'-PTrans_N"/>
</dbReference>
<proteinExistence type="inferred from homology"/>
<reference evidence="7 8" key="1">
    <citation type="submission" date="2023-03" db="EMBL/GenBank/DDBJ databases">
        <title>Genome sequence of Lichtheimia ornata CBS 291.66.</title>
        <authorList>
            <person name="Mohabir J.T."/>
            <person name="Shea T.P."/>
            <person name="Kurbessoian T."/>
            <person name="Berby B."/>
            <person name="Fontaine J."/>
            <person name="Livny J."/>
            <person name="Gnirke A."/>
            <person name="Stajich J.E."/>
            <person name="Cuomo C.A."/>
        </authorList>
    </citation>
    <scope>NUCLEOTIDE SEQUENCE [LARGE SCALE GENOMIC DNA]</scope>
    <source>
        <strain evidence="7">CBS 291.66</strain>
    </source>
</reference>
<dbReference type="EMBL" id="JARTCD010000013">
    <property type="protein sequence ID" value="KAJ8660445.1"/>
    <property type="molecule type" value="Genomic_DNA"/>
</dbReference>
<evidence type="ECO:0000256" key="6">
    <source>
        <dbReference type="ARBA" id="ARBA00047949"/>
    </source>
</evidence>
<dbReference type="PANTHER" id="PTHR12684">
    <property type="entry name" value="PUTATIVE PHOSPHOTRANSFERASE"/>
    <property type="match status" value="1"/>
</dbReference>
<dbReference type="GO" id="GO:0006388">
    <property type="term" value="P:tRNA splicing, via endonucleolytic cleavage and ligation"/>
    <property type="evidence" value="ECO:0007669"/>
    <property type="project" value="TreeGrafter"/>
</dbReference>
<sequence length="214" mass="24167">MADTTTNNDASSLSMTPAETTKLSKLLAYVLRHGAAKEKLTMRSDGYLLLSDLLARPKFKNITQEQIEYVVRTNDKQRYALAQLEDGQWYIRANQGHSLKVDNEQLLERLTTPLPVVVHGTTQENWEIIKREGLKKMQRHHVHCATGLPGDTGVISGMRKTSEVFIYIDMAKALEEGMTFYRSKNQVILTEGKDGIVSPAYFSRVTDRHGNSLL</sequence>
<dbReference type="Gene3D" id="3.20.170.30">
    <property type="match status" value="1"/>
</dbReference>
<dbReference type="Proteomes" id="UP001234581">
    <property type="component" value="Unassembled WGS sequence"/>
</dbReference>
<dbReference type="RefSeq" id="XP_058345358.1">
    <property type="nucleotide sequence ID" value="XM_058483969.1"/>
</dbReference>
<dbReference type="SUPFAM" id="SSF56399">
    <property type="entry name" value="ADP-ribosylation"/>
    <property type="match status" value="1"/>
</dbReference>
<organism evidence="7 8">
    <name type="scientific">Lichtheimia ornata</name>
    <dbReference type="NCBI Taxonomy" id="688661"/>
    <lineage>
        <taxon>Eukaryota</taxon>
        <taxon>Fungi</taxon>
        <taxon>Fungi incertae sedis</taxon>
        <taxon>Mucoromycota</taxon>
        <taxon>Mucoromycotina</taxon>
        <taxon>Mucoromycetes</taxon>
        <taxon>Mucorales</taxon>
        <taxon>Lichtheimiaceae</taxon>
        <taxon>Lichtheimia</taxon>
    </lineage>
</organism>
<dbReference type="GeneID" id="83211316"/>
<evidence type="ECO:0000256" key="1">
    <source>
        <dbReference type="ARBA" id="ARBA00003343"/>
    </source>
</evidence>
<dbReference type="GO" id="GO:0000215">
    <property type="term" value="F:tRNA 2'-phosphotransferase activity"/>
    <property type="evidence" value="ECO:0007669"/>
    <property type="project" value="UniProtKB-EC"/>
</dbReference>
<comment type="caution">
    <text evidence="7">The sequence shown here is derived from an EMBL/GenBank/DDBJ whole genome shotgun (WGS) entry which is preliminary data.</text>
</comment>
<keyword evidence="8" id="KW-1185">Reference proteome</keyword>
<dbReference type="InterPro" id="IPR042081">
    <property type="entry name" value="RNA_2'-PTrans_C"/>
</dbReference>
<protein>
    <recommendedName>
        <fullName evidence="3">2'-phosphotransferase</fullName>
        <ecNumber evidence="3">2.7.1.160</ecNumber>
    </recommendedName>
</protein>
<gene>
    <name evidence="7" type="ORF">O0I10_003903</name>
</gene>
<accession>A0AAD7V7R6</accession>
<comment type="function">
    <text evidence="1">Catalyzes the last step of tRNA splicing, the transfer of the splice junction 2'-phosphate from ligated tRNA to NAD to produce ADP-ribose 1''-2'' cyclic phosphate.</text>
</comment>
<evidence type="ECO:0000313" key="8">
    <source>
        <dbReference type="Proteomes" id="UP001234581"/>
    </source>
</evidence>
<keyword evidence="5" id="KW-0520">NAD</keyword>
<dbReference type="PANTHER" id="PTHR12684:SF2">
    <property type="entry name" value="TRNA 2'-PHOSPHOTRANSFERASE 1"/>
    <property type="match status" value="1"/>
</dbReference>
<dbReference type="InterPro" id="IPR002745">
    <property type="entry name" value="Ptrans_KptA/Tpt1"/>
</dbReference>
<evidence type="ECO:0000256" key="4">
    <source>
        <dbReference type="ARBA" id="ARBA00022679"/>
    </source>
</evidence>
<evidence type="ECO:0000256" key="3">
    <source>
        <dbReference type="ARBA" id="ARBA00012007"/>
    </source>
</evidence>
<comment type="catalytic activity">
    <reaction evidence="6">
        <text>2'-phospho-[ligated tRNA] + NAD(+) = mature tRNA + ADP-alpha-D-ribose 1'',2''-cyclic phosphate + nicotinamide</text>
        <dbReference type="Rhea" id="RHEA:23324"/>
        <dbReference type="Rhea" id="RHEA-COMP:11106"/>
        <dbReference type="Rhea" id="RHEA-COMP:11107"/>
        <dbReference type="ChEBI" id="CHEBI:17154"/>
        <dbReference type="ChEBI" id="CHEBI:57540"/>
        <dbReference type="ChEBI" id="CHEBI:76596"/>
        <dbReference type="ChEBI" id="CHEBI:82883"/>
        <dbReference type="ChEBI" id="CHEBI:85027"/>
        <dbReference type="EC" id="2.7.1.160"/>
    </reaction>
</comment>
<evidence type="ECO:0000313" key="7">
    <source>
        <dbReference type="EMBL" id="KAJ8660445.1"/>
    </source>
</evidence>
<dbReference type="Pfam" id="PF01885">
    <property type="entry name" value="PTS_2-RNA"/>
    <property type="match status" value="1"/>
</dbReference>
<dbReference type="Gene3D" id="1.10.10.970">
    <property type="entry name" value="RNA 2'-phosphotransferase, Tpt1/KptA family, N-terminal domain"/>
    <property type="match status" value="1"/>
</dbReference>
<comment type="similarity">
    <text evidence="2">Belongs to the KptA/TPT1 family.</text>
</comment>
<name>A0AAD7V7R6_9FUNG</name>
<evidence type="ECO:0000256" key="5">
    <source>
        <dbReference type="ARBA" id="ARBA00023027"/>
    </source>
</evidence>
<dbReference type="EC" id="2.7.1.160" evidence="3"/>